<dbReference type="RefSeq" id="WP_273630090.1">
    <property type="nucleotide sequence ID" value="NZ_CP117167.1"/>
</dbReference>
<organism evidence="1 2">
    <name type="scientific">Mucilaginibacter jinjuensis</name>
    <dbReference type="NCBI Taxonomy" id="1176721"/>
    <lineage>
        <taxon>Bacteria</taxon>
        <taxon>Pseudomonadati</taxon>
        <taxon>Bacteroidota</taxon>
        <taxon>Sphingobacteriia</taxon>
        <taxon>Sphingobacteriales</taxon>
        <taxon>Sphingobacteriaceae</taxon>
        <taxon>Mucilaginibacter</taxon>
    </lineage>
</organism>
<dbReference type="EMBL" id="CP117167">
    <property type="protein sequence ID" value="WCT11892.1"/>
    <property type="molecule type" value="Genomic_DNA"/>
</dbReference>
<evidence type="ECO:0000313" key="2">
    <source>
        <dbReference type="Proteomes" id="UP001216139"/>
    </source>
</evidence>
<evidence type="ECO:0000313" key="1">
    <source>
        <dbReference type="EMBL" id="WCT11892.1"/>
    </source>
</evidence>
<dbReference type="Proteomes" id="UP001216139">
    <property type="component" value="Chromosome"/>
</dbReference>
<name>A0ABY7T891_9SPHI</name>
<protein>
    <submittedName>
        <fullName evidence="1">Uncharacterized protein</fullName>
    </submittedName>
</protein>
<accession>A0ABY7T891</accession>
<gene>
    <name evidence="1" type="ORF">PQO05_24470</name>
</gene>
<proteinExistence type="predicted"/>
<reference evidence="1 2" key="1">
    <citation type="submission" date="2023-02" db="EMBL/GenBank/DDBJ databases">
        <title>Genome sequence of Mucilaginibacter jinjuensis strain KACC 16571.</title>
        <authorList>
            <person name="Kim S."/>
            <person name="Heo J."/>
            <person name="Kwon S.-W."/>
        </authorList>
    </citation>
    <scope>NUCLEOTIDE SEQUENCE [LARGE SCALE GENOMIC DNA]</scope>
    <source>
        <strain evidence="1 2">KACC 16571</strain>
    </source>
</reference>
<sequence>MRVKQITGMPLINHNRGPRSLRLVDNYPNQLNKTISDNIYDSINYPRALQVQYRQELQQDVKKDDALLTMRTSIFNTTLMMMKRILLRIWSFTKSTVFFIWAVFRFMYSALEFMVLFVKFLFTQKHWSN</sequence>
<keyword evidence="2" id="KW-1185">Reference proteome</keyword>